<dbReference type="Proteomes" id="UP000663859">
    <property type="component" value="Unassembled WGS sequence"/>
</dbReference>
<organism evidence="2 3">
    <name type="scientific">Candidatus Methylacidithermus pantelleriae</name>
    <dbReference type="NCBI Taxonomy" id="2744239"/>
    <lineage>
        <taxon>Bacteria</taxon>
        <taxon>Pseudomonadati</taxon>
        <taxon>Verrucomicrobiota</taxon>
        <taxon>Methylacidiphilae</taxon>
        <taxon>Methylacidiphilales</taxon>
        <taxon>Methylacidiphilaceae</taxon>
        <taxon>Candidatus Methylacidithermus</taxon>
    </lineage>
</organism>
<evidence type="ECO:0000313" key="3">
    <source>
        <dbReference type="Proteomes" id="UP000663859"/>
    </source>
</evidence>
<comment type="caution">
    <text evidence="2">The sequence shown here is derived from an EMBL/GenBank/DDBJ whole genome shotgun (WGS) entry which is preliminary data.</text>
</comment>
<protein>
    <recommendedName>
        <fullName evidence="4">Holin</fullName>
    </recommendedName>
</protein>
<proteinExistence type="predicted"/>
<evidence type="ECO:0000256" key="1">
    <source>
        <dbReference type="SAM" id="Phobius"/>
    </source>
</evidence>
<evidence type="ECO:0000313" key="2">
    <source>
        <dbReference type="EMBL" id="CAF0700534.1"/>
    </source>
</evidence>
<accession>A0A8J2FP62</accession>
<keyword evidence="1" id="KW-0812">Transmembrane</keyword>
<keyword evidence="3" id="KW-1185">Reference proteome</keyword>
<keyword evidence="1" id="KW-1133">Transmembrane helix</keyword>
<feature type="transmembrane region" description="Helical" evidence="1">
    <location>
        <begin position="7"/>
        <end position="27"/>
    </location>
</feature>
<name>A0A8J2FP62_9BACT</name>
<gene>
    <name evidence="2" type="ORF">MPNT_380004</name>
</gene>
<reference evidence="2" key="1">
    <citation type="submission" date="2021-02" db="EMBL/GenBank/DDBJ databases">
        <authorList>
            <person name="Cremers G."/>
            <person name="Picone N."/>
        </authorList>
    </citation>
    <scope>NUCLEOTIDE SEQUENCE</scope>
    <source>
        <strain evidence="2">PQ17</strain>
    </source>
</reference>
<keyword evidence="1" id="KW-0472">Membrane</keyword>
<evidence type="ECO:0008006" key="4">
    <source>
        <dbReference type="Google" id="ProtNLM"/>
    </source>
</evidence>
<sequence length="60" mass="6419">MKDWKTTVIGWLQFAATVIATVISWLKTGAMDAAQFTLVIQSLLVAIGLHAASDSKPSQS</sequence>
<dbReference type="EMBL" id="CAJNOB010000032">
    <property type="protein sequence ID" value="CAF0700534.1"/>
    <property type="molecule type" value="Genomic_DNA"/>
</dbReference>
<dbReference type="AlphaFoldDB" id="A0A8J2FP62"/>